<reference evidence="1 2" key="1">
    <citation type="journal article" date="2013" name="Genome Announc.">
        <title>Draft Genome Sequence of Aeromonas molluscorum Strain 848TT, Isolated from Bivalve Molluscs.</title>
        <authorList>
            <person name="Spataro N."/>
            <person name="Farfan M."/>
            <person name="Albarral V."/>
            <person name="Sanglas A."/>
            <person name="Loren J.G."/>
            <person name="Fuste M.C."/>
            <person name="Bosch E."/>
        </authorList>
    </citation>
    <scope>NUCLEOTIDE SEQUENCE [LARGE SCALE GENOMIC DNA]</scope>
    <source>
        <strain evidence="1 2">848</strain>
    </source>
</reference>
<sequence length="35" mass="3874">REEADKAIAALMVLPESQHRQALIQLAQMAVQRSA</sequence>
<protein>
    <submittedName>
        <fullName evidence="1">Octaprenyl-diphosphate synthase</fullName>
    </submittedName>
</protein>
<name>R1H054_9GAMM</name>
<organism evidence="1 2">
    <name type="scientific">Aeromonas molluscorum 848</name>
    <dbReference type="NCBI Taxonomy" id="1268236"/>
    <lineage>
        <taxon>Bacteria</taxon>
        <taxon>Pseudomonadati</taxon>
        <taxon>Pseudomonadota</taxon>
        <taxon>Gammaproteobacteria</taxon>
        <taxon>Aeromonadales</taxon>
        <taxon>Aeromonadaceae</taxon>
        <taxon>Aeromonas</taxon>
    </lineage>
</organism>
<proteinExistence type="predicted"/>
<accession>R1H054</accession>
<evidence type="ECO:0000313" key="1">
    <source>
        <dbReference type="EMBL" id="EOD53971.1"/>
    </source>
</evidence>
<feature type="non-terminal residue" evidence="1">
    <location>
        <position position="1"/>
    </location>
</feature>
<gene>
    <name evidence="1" type="ORF">G113_16717</name>
</gene>
<dbReference type="Proteomes" id="UP000013526">
    <property type="component" value="Unassembled WGS sequence"/>
</dbReference>
<dbReference type="EMBL" id="AQGQ01000146">
    <property type="protein sequence ID" value="EOD53971.1"/>
    <property type="molecule type" value="Genomic_DNA"/>
</dbReference>
<keyword evidence="2" id="KW-1185">Reference proteome</keyword>
<dbReference type="AlphaFoldDB" id="R1H054"/>
<evidence type="ECO:0000313" key="2">
    <source>
        <dbReference type="Proteomes" id="UP000013526"/>
    </source>
</evidence>
<comment type="caution">
    <text evidence="1">The sequence shown here is derived from an EMBL/GenBank/DDBJ whole genome shotgun (WGS) entry which is preliminary data.</text>
</comment>